<sequence>MCRLICNVNSNITPDVKGPPSQFSYTHGKIPKLALQCMMTT</sequence>
<name>A0A0F3N9F2_ANAPH</name>
<evidence type="ECO:0000313" key="2">
    <source>
        <dbReference type="Proteomes" id="UP000033441"/>
    </source>
</evidence>
<dbReference type="PATRIC" id="fig|1359152.3.peg.524"/>
<gene>
    <name evidence="1" type="ORF">APHMUC_0498</name>
</gene>
<accession>A0A0F3N9F2</accession>
<dbReference type="EMBL" id="LANV01000001">
    <property type="protein sequence ID" value="KJV64371.1"/>
    <property type="molecule type" value="Genomic_DNA"/>
</dbReference>
<dbReference type="AlphaFoldDB" id="A0A0F3N9F2"/>
<reference evidence="1 2" key="1">
    <citation type="submission" date="2015-02" db="EMBL/GenBank/DDBJ databases">
        <title>Genome Sequencing of Rickettsiales.</title>
        <authorList>
            <person name="Daugherty S.C."/>
            <person name="Su Q."/>
            <person name="Abolude K."/>
            <person name="Beier-Sexton M."/>
            <person name="Carlyon J.A."/>
            <person name="Carter R."/>
            <person name="Day N.P."/>
            <person name="Dumler S.J."/>
            <person name="Dyachenko V."/>
            <person name="Godinez A."/>
            <person name="Kurtti T.J."/>
            <person name="Lichay M."/>
            <person name="Mullins K.E."/>
            <person name="Ott S."/>
            <person name="Pappas-Brown V."/>
            <person name="Paris D.H."/>
            <person name="Patel P."/>
            <person name="Richards A.L."/>
            <person name="Sadzewicz L."/>
            <person name="Sears K."/>
            <person name="Seidman D."/>
            <person name="Sengamalay N."/>
            <person name="Stenos J."/>
            <person name="Tallon L.J."/>
            <person name="Vincent G."/>
            <person name="Fraser C.M."/>
            <person name="Munderloh U."/>
            <person name="Dunning-Hotopp J.C."/>
        </authorList>
    </citation>
    <scope>NUCLEOTIDE SEQUENCE [LARGE SCALE GENOMIC DNA]</scope>
    <source>
        <strain evidence="1 2">ApMUC09</strain>
    </source>
</reference>
<evidence type="ECO:0000313" key="1">
    <source>
        <dbReference type="EMBL" id="KJV64371.1"/>
    </source>
</evidence>
<dbReference type="Proteomes" id="UP000033441">
    <property type="component" value="Unassembled WGS sequence"/>
</dbReference>
<protein>
    <submittedName>
        <fullName evidence="1">Uncharacterized protein</fullName>
    </submittedName>
</protein>
<comment type="caution">
    <text evidence="1">The sequence shown here is derived from an EMBL/GenBank/DDBJ whole genome shotgun (WGS) entry which is preliminary data.</text>
</comment>
<proteinExistence type="predicted"/>
<organism evidence="1 2">
    <name type="scientific">Anaplasma phagocytophilum str. ApMUC09</name>
    <dbReference type="NCBI Taxonomy" id="1359152"/>
    <lineage>
        <taxon>Bacteria</taxon>
        <taxon>Pseudomonadati</taxon>
        <taxon>Pseudomonadota</taxon>
        <taxon>Alphaproteobacteria</taxon>
        <taxon>Rickettsiales</taxon>
        <taxon>Anaplasmataceae</taxon>
        <taxon>Anaplasma</taxon>
        <taxon>phagocytophilum group</taxon>
    </lineage>
</organism>